<organism evidence="1 2">
    <name type="scientific">Adhaeribacter swui</name>
    <dbReference type="NCBI Taxonomy" id="2086471"/>
    <lineage>
        <taxon>Bacteria</taxon>
        <taxon>Pseudomonadati</taxon>
        <taxon>Bacteroidota</taxon>
        <taxon>Cytophagia</taxon>
        <taxon>Cytophagales</taxon>
        <taxon>Hymenobacteraceae</taxon>
        <taxon>Adhaeribacter</taxon>
    </lineage>
</organism>
<name>A0A7G7G5T6_9BACT</name>
<proteinExistence type="predicted"/>
<gene>
    <name evidence="1" type="ORF">HUW51_07190</name>
</gene>
<accession>A0A7G7G5T6</accession>
<dbReference type="Proteomes" id="UP000515237">
    <property type="component" value="Chromosome"/>
</dbReference>
<protein>
    <submittedName>
        <fullName evidence="1">Uncharacterized protein</fullName>
    </submittedName>
</protein>
<dbReference type="AlphaFoldDB" id="A0A7G7G5T6"/>
<evidence type="ECO:0000313" key="2">
    <source>
        <dbReference type="Proteomes" id="UP000515237"/>
    </source>
</evidence>
<keyword evidence="2" id="KW-1185">Reference proteome</keyword>
<dbReference type="RefSeq" id="WP_185273298.1">
    <property type="nucleotide sequence ID" value="NZ_CP055156.1"/>
</dbReference>
<reference evidence="1 2" key="1">
    <citation type="journal article" date="2018" name="Int. J. Syst. Evol. Microbiol.">
        <title>Adhaeribacter swui sp. nov., isolated from wet mud.</title>
        <authorList>
            <person name="Kim D.U."/>
            <person name="Kim K.W."/>
            <person name="Kang M.S."/>
            <person name="Kim J.Y."/>
            <person name="Jang J.H."/>
            <person name="Kim M.K."/>
        </authorList>
    </citation>
    <scope>NUCLEOTIDE SEQUENCE [LARGE SCALE GENOMIC DNA]</scope>
    <source>
        <strain evidence="1 2">KCTC 52873</strain>
    </source>
</reference>
<evidence type="ECO:0000313" key="1">
    <source>
        <dbReference type="EMBL" id="QNF32520.1"/>
    </source>
</evidence>
<dbReference type="KEGG" id="aswu:HUW51_07190"/>
<dbReference type="EMBL" id="CP055156">
    <property type="protein sequence ID" value="QNF32520.1"/>
    <property type="molecule type" value="Genomic_DNA"/>
</dbReference>
<sequence length="73" mass="8606">MREVLVFQTSITNQWRVIQVKPILDNLMHSGEKWNFDLEDCDHILRVEAIRIQAPVIIQSLNRAGFICRELED</sequence>